<feature type="domain" description="GAF" evidence="3">
    <location>
        <begin position="268"/>
        <end position="446"/>
    </location>
</feature>
<dbReference type="SMART" id="SM00065">
    <property type="entry name" value="GAF"/>
    <property type="match status" value="1"/>
</dbReference>
<sequence length="612" mass="67283">MADQNVLFESKVLRKDFNYQLDTFDTPREPTKPTTSKLWLDNAPSKRREHSIPKLRTDKLKLDDGLKEKLDKLKDGNATASLLFPLTARAPSSAPWYNTDISNRYNDSSGRSLWGTPRLEASRLSALLTRGPDNELRDIQPKNDGPIEHRGPYDRPAMMASMGLPYLPSSSVKAIFTYEKSGKDGRARESSTSRWKETALGDNNPEESDGARDVMNCLWSEKPSREIASNLERLNSGHRHICMESIINLLRNTGKMASAMSDMNASLQVDDTVNSIMLRVTELLQASKTVLHVLGGTLRGEDLLCRLGNEVCEVKEWNDIDENYDHADIVRYCGENRGIVGHCISTEMPVVALDALKHGHFCPLVDRIVRDCGHGVSVACIPIMDERYAAGGKRPNVLGVLQVAVGFGPLEGRSKKLSLEMKGLLGMLGSHAGRCLTNALAYCKERERNMNLQLARDIVQKVSTDMPIEEIANVVNAELETAIEGGTAAVFIVEPKVEEMACYSQGTGFAGPFPSNLGVVGLCQMTGRTVVEEIVAENKAFEPAVDFWVEATDELEGVLPEGHCRSIAVPVRVTSVDDGSVSTIAVLQVVKPLGARVFNELDDELMKMVAAQ</sequence>
<evidence type="ECO:0000313" key="4">
    <source>
        <dbReference type="EMBL" id="KAK3273541.1"/>
    </source>
</evidence>
<gene>
    <name evidence="4" type="ORF">CYMTET_18221</name>
</gene>
<proteinExistence type="predicted"/>
<keyword evidence="5" id="KW-1185">Reference proteome</keyword>
<evidence type="ECO:0000256" key="1">
    <source>
        <dbReference type="ARBA" id="ARBA00023170"/>
    </source>
</evidence>
<feature type="non-terminal residue" evidence="4">
    <location>
        <position position="612"/>
    </location>
</feature>
<dbReference type="AlphaFoldDB" id="A0AAE0L652"/>
<feature type="region of interest" description="Disordered" evidence="2">
    <location>
        <begin position="181"/>
        <end position="211"/>
    </location>
</feature>
<feature type="region of interest" description="Disordered" evidence="2">
    <location>
        <begin position="24"/>
        <end position="49"/>
    </location>
</feature>
<dbReference type="Gene3D" id="3.30.450.40">
    <property type="match status" value="2"/>
</dbReference>
<evidence type="ECO:0000259" key="3">
    <source>
        <dbReference type="SMART" id="SM00065"/>
    </source>
</evidence>
<name>A0AAE0L652_9CHLO</name>
<feature type="compositionally biased region" description="Basic and acidic residues" evidence="2">
    <location>
        <begin position="181"/>
        <end position="199"/>
    </location>
</feature>
<dbReference type="InterPro" id="IPR029016">
    <property type="entry name" value="GAF-like_dom_sf"/>
</dbReference>
<protein>
    <recommendedName>
        <fullName evidence="3">GAF domain-containing protein</fullName>
    </recommendedName>
</protein>
<dbReference type="Proteomes" id="UP001190700">
    <property type="component" value="Unassembled WGS sequence"/>
</dbReference>
<organism evidence="4 5">
    <name type="scientific">Cymbomonas tetramitiformis</name>
    <dbReference type="NCBI Taxonomy" id="36881"/>
    <lineage>
        <taxon>Eukaryota</taxon>
        <taxon>Viridiplantae</taxon>
        <taxon>Chlorophyta</taxon>
        <taxon>Pyramimonadophyceae</taxon>
        <taxon>Pyramimonadales</taxon>
        <taxon>Pyramimonadaceae</taxon>
        <taxon>Cymbomonas</taxon>
    </lineage>
</organism>
<dbReference type="InterPro" id="IPR003018">
    <property type="entry name" value="GAF"/>
</dbReference>
<evidence type="ECO:0000313" key="5">
    <source>
        <dbReference type="Proteomes" id="UP001190700"/>
    </source>
</evidence>
<reference evidence="4 5" key="1">
    <citation type="journal article" date="2015" name="Genome Biol. Evol.">
        <title>Comparative Genomics of a Bacterivorous Green Alga Reveals Evolutionary Causalities and Consequences of Phago-Mixotrophic Mode of Nutrition.</title>
        <authorList>
            <person name="Burns J.A."/>
            <person name="Paasch A."/>
            <person name="Narechania A."/>
            <person name="Kim E."/>
        </authorList>
    </citation>
    <scope>NUCLEOTIDE SEQUENCE [LARGE SCALE GENOMIC DNA]</scope>
    <source>
        <strain evidence="4 5">PLY_AMNH</strain>
    </source>
</reference>
<accession>A0AAE0L652</accession>
<comment type="caution">
    <text evidence="4">The sequence shown here is derived from an EMBL/GenBank/DDBJ whole genome shotgun (WGS) entry which is preliminary data.</text>
</comment>
<evidence type="ECO:0000256" key="2">
    <source>
        <dbReference type="SAM" id="MobiDB-lite"/>
    </source>
</evidence>
<dbReference type="EMBL" id="LGRX02008422">
    <property type="protein sequence ID" value="KAK3273541.1"/>
    <property type="molecule type" value="Genomic_DNA"/>
</dbReference>
<dbReference type="SUPFAM" id="SSF55781">
    <property type="entry name" value="GAF domain-like"/>
    <property type="match status" value="2"/>
</dbReference>
<keyword evidence="1" id="KW-0675">Receptor</keyword>